<gene>
    <name evidence="6" type="primary">LOC130469081</name>
</gene>
<evidence type="ECO:0000256" key="2">
    <source>
        <dbReference type="ARBA" id="ARBA00022670"/>
    </source>
</evidence>
<organism evidence="5 6">
    <name type="scientific">Spinacia oleracea</name>
    <name type="common">Spinach</name>
    <dbReference type="NCBI Taxonomy" id="3562"/>
    <lineage>
        <taxon>Eukaryota</taxon>
        <taxon>Viridiplantae</taxon>
        <taxon>Streptophyta</taxon>
        <taxon>Embryophyta</taxon>
        <taxon>Tracheophyta</taxon>
        <taxon>Spermatophyta</taxon>
        <taxon>Magnoliopsida</taxon>
        <taxon>eudicotyledons</taxon>
        <taxon>Gunneridae</taxon>
        <taxon>Pentapetalae</taxon>
        <taxon>Caryophyllales</taxon>
        <taxon>Chenopodiaceae</taxon>
        <taxon>Chenopodioideae</taxon>
        <taxon>Anserineae</taxon>
        <taxon>Spinacia</taxon>
    </lineage>
</organism>
<keyword evidence="3" id="KW-0378">Hydrolase</keyword>
<dbReference type="RefSeq" id="XP_056694045.1">
    <property type="nucleotide sequence ID" value="XM_056838067.1"/>
</dbReference>
<evidence type="ECO:0000256" key="3">
    <source>
        <dbReference type="ARBA" id="ARBA00022801"/>
    </source>
</evidence>
<dbReference type="Proteomes" id="UP000813463">
    <property type="component" value="Chromosome 3"/>
</dbReference>
<dbReference type="InterPro" id="IPR038765">
    <property type="entry name" value="Papain-like_cys_pep_sf"/>
</dbReference>
<dbReference type="InterPro" id="IPR003653">
    <property type="entry name" value="Peptidase_C48_C"/>
</dbReference>
<keyword evidence="2" id="KW-0645">Protease</keyword>
<keyword evidence="5" id="KW-1185">Reference proteome</keyword>
<evidence type="ECO:0000313" key="5">
    <source>
        <dbReference type="Proteomes" id="UP000813463"/>
    </source>
</evidence>
<evidence type="ECO:0000259" key="4">
    <source>
        <dbReference type="Pfam" id="PF02902"/>
    </source>
</evidence>
<evidence type="ECO:0000313" key="6">
    <source>
        <dbReference type="RefSeq" id="XP_056694045.1"/>
    </source>
</evidence>
<dbReference type="Gene3D" id="3.40.395.10">
    <property type="entry name" value="Adenoviral Proteinase, Chain A"/>
    <property type="match status" value="1"/>
</dbReference>
<protein>
    <recommendedName>
        <fullName evidence="4">Ubiquitin-like protease family profile domain-containing protein</fullName>
    </recommendedName>
</protein>
<reference evidence="6" key="2">
    <citation type="submission" date="2025-08" db="UniProtKB">
        <authorList>
            <consortium name="RefSeq"/>
        </authorList>
    </citation>
    <scope>IDENTIFICATION</scope>
    <source>
        <tissue evidence="6">Leaf</tissue>
    </source>
</reference>
<dbReference type="SUPFAM" id="SSF54001">
    <property type="entry name" value="Cysteine proteinases"/>
    <property type="match status" value="1"/>
</dbReference>
<reference evidence="5" key="1">
    <citation type="journal article" date="2021" name="Nat. Commun.">
        <title>Genomic analyses provide insights into spinach domestication and the genetic basis of agronomic traits.</title>
        <authorList>
            <person name="Cai X."/>
            <person name="Sun X."/>
            <person name="Xu C."/>
            <person name="Sun H."/>
            <person name="Wang X."/>
            <person name="Ge C."/>
            <person name="Zhang Z."/>
            <person name="Wang Q."/>
            <person name="Fei Z."/>
            <person name="Jiao C."/>
            <person name="Wang Q."/>
        </authorList>
    </citation>
    <scope>NUCLEOTIDE SEQUENCE [LARGE SCALE GENOMIC DNA]</scope>
    <source>
        <strain evidence="5">cv. Varoflay</strain>
    </source>
</reference>
<dbReference type="Pfam" id="PF02902">
    <property type="entry name" value="Peptidase_C48"/>
    <property type="match status" value="1"/>
</dbReference>
<sequence length="163" mass="19088">MHEFLPTLIPKSVSTCSKILVPVQDERNWFLLVVDMIEKKTYMIDPLSRVRNRHHDALKRMMQEVGKCLSSNRQNGPFSTIDKYMLIKRRITTDLHSCDSGVFVIRMMDIINLTLRGETFSKHKFPPLDMDVEDWRLKMVVRLIRSKNNSIKDKVIQNAIRGS</sequence>
<accession>A0ABM3REL3</accession>
<name>A0ABM3REL3_SPIOL</name>
<evidence type="ECO:0000256" key="1">
    <source>
        <dbReference type="ARBA" id="ARBA00005234"/>
    </source>
</evidence>
<proteinExistence type="inferred from homology"/>
<comment type="similarity">
    <text evidence="1">Belongs to the peptidase C48 family.</text>
</comment>
<feature type="domain" description="Ubiquitin-like protease family profile" evidence="4">
    <location>
        <begin position="15"/>
        <end position="111"/>
    </location>
</feature>
<dbReference type="GeneID" id="130469081"/>